<keyword evidence="1" id="KW-0238">DNA-binding</keyword>
<keyword evidence="1" id="KW-0799">Topoisomerase</keyword>
<dbReference type="InterPro" id="IPR036078">
    <property type="entry name" value="Spo11/TopoVI_A_sf"/>
</dbReference>
<feature type="active site" description="O-(5'-phospho-DNA)-tyrosine intermediate" evidence="1">
    <location>
        <position position="101"/>
    </location>
</feature>
<evidence type="ECO:0000259" key="2">
    <source>
        <dbReference type="Pfam" id="PF04406"/>
    </source>
</evidence>
<dbReference type="PANTHER" id="PTHR10848">
    <property type="entry name" value="MEIOTIC RECOMBINATION PROTEIN SPO11"/>
    <property type="match status" value="1"/>
</dbReference>
<dbReference type="EMBL" id="JBHFEH010000014">
    <property type="protein sequence ID" value="KAL2054793.1"/>
    <property type="molecule type" value="Genomic_DNA"/>
</dbReference>
<proteinExistence type="inferred from homology"/>
<dbReference type="InterPro" id="IPR002815">
    <property type="entry name" value="Spo11/TopoVI_A"/>
</dbReference>
<evidence type="ECO:0000256" key="1">
    <source>
        <dbReference type="PROSITE-ProRule" id="PRU01385"/>
    </source>
</evidence>
<name>A0ABR4BAB1_9LECA</name>
<dbReference type="InterPro" id="IPR013049">
    <property type="entry name" value="Spo11/TopoVI_A_N"/>
</dbReference>
<comment type="similarity">
    <text evidence="1">Belongs to the TOP6A family.</text>
</comment>
<comment type="catalytic activity">
    <reaction evidence="1">
        <text>ATP-dependent breakage, passage and rejoining of double-stranded DNA.</text>
        <dbReference type="EC" id="5.6.2.2"/>
    </reaction>
</comment>
<dbReference type="PROSITE" id="PS52041">
    <property type="entry name" value="TOPO_IIB"/>
    <property type="match status" value="1"/>
</dbReference>
<dbReference type="Proteomes" id="UP001590951">
    <property type="component" value="Unassembled WGS sequence"/>
</dbReference>
<evidence type="ECO:0000313" key="3">
    <source>
        <dbReference type="EMBL" id="KAL2054793.1"/>
    </source>
</evidence>
<organism evidence="3 4">
    <name type="scientific">Lepraria finkii</name>
    <dbReference type="NCBI Taxonomy" id="1340010"/>
    <lineage>
        <taxon>Eukaryota</taxon>
        <taxon>Fungi</taxon>
        <taxon>Dikarya</taxon>
        <taxon>Ascomycota</taxon>
        <taxon>Pezizomycotina</taxon>
        <taxon>Lecanoromycetes</taxon>
        <taxon>OSLEUM clade</taxon>
        <taxon>Lecanoromycetidae</taxon>
        <taxon>Lecanorales</taxon>
        <taxon>Lecanorineae</taxon>
        <taxon>Stereocaulaceae</taxon>
        <taxon>Lepraria</taxon>
    </lineage>
</organism>
<evidence type="ECO:0000313" key="4">
    <source>
        <dbReference type="Proteomes" id="UP001590951"/>
    </source>
</evidence>
<dbReference type="PANTHER" id="PTHR10848:SF0">
    <property type="entry name" value="MEIOTIC RECOMBINATION PROTEIN SPO11"/>
    <property type="match status" value="1"/>
</dbReference>
<protein>
    <recommendedName>
        <fullName evidence="2">Spo11/DNA topoisomerase VI subunit A N-terminal domain-containing protein</fullName>
    </recommendedName>
</protein>
<feature type="domain" description="Spo11/DNA topoisomerase VI subunit A N-terminal" evidence="2">
    <location>
        <begin position="72"/>
        <end position="133"/>
    </location>
</feature>
<keyword evidence="4" id="KW-1185">Reference proteome</keyword>
<accession>A0ABR4BAB1</accession>
<sequence length="142" mass="16014">MTSVRGPANVEVIGKIETLFENIADSLLREEELSIPLRHKKIQSISIDGADAELSTEFTKVSFPAKTPREAWRFTVLIRILELMHEALCDNSVVSKRNIYYKDPALFKTQAVVDRYVDIFAYTFGVQRAALNVVGPPRSSSR</sequence>
<keyword evidence="1" id="KW-0413">Isomerase</keyword>
<dbReference type="Gene3D" id="1.10.10.10">
    <property type="entry name" value="Winged helix-like DNA-binding domain superfamily/Winged helix DNA-binding domain"/>
    <property type="match status" value="1"/>
</dbReference>
<gene>
    <name evidence="3" type="ORF">ABVK25_005097</name>
</gene>
<dbReference type="InterPro" id="IPR036388">
    <property type="entry name" value="WH-like_DNA-bd_sf"/>
</dbReference>
<comment type="caution">
    <text evidence="3">The sequence shown here is derived from an EMBL/GenBank/DDBJ whole genome shotgun (WGS) entry which is preliminary data.</text>
</comment>
<reference evidence="3 4" key="1">
    <citation type="submission" date="2024-09" db="EMBL/GenBank/DDBJ databases">
        <title>Rethinking Asexuality: The Enigmatic Case of Functional Sexual Genes in Lepraria (Stereocaulaceae).</title>
        <authorList>
            <person name="Doellman M."/>
            <person name="Sun Y."/>
            <person name="Barcenas-Pena A."/>
            <person name="Lumbsch H.T."/>
            <person name="Grewe F."/>
        </authorList>
    </citation>
    <scope>NUCLEOTIDE SEQUENCE [LARGE SCALE GENOMIC DNA]</scope>
    <source>
        <strain evidence="3 4">Grewe 0041</strain>
    </source>
</reference>
<dbReference type="Pfam" id="PF04406">
    <property type="entry name" value="TP6A_N"/>
    <property type="match status" value="1"/>
</dbReference>
<dbReference type="SUPFAM" id="SSF56726">
    <property type="entry name" value="DNA topoisomerase IV, alpha subunit"/>
    <property type="match status" value="1"/>
</dbReference>